<feature type="chain" id="PRO_5035902791" evidence="1">
    <location>
        <begin position="18"/>
        <end position="78"/>
    </location>
</feature>
<dbReference type="EMBL" id="CAJGYM010000264">
    <property type="protein sequence ID" value="CAD6200239.1"/>
    <property type="molecule type" value="Genomic_DNA"/>
</dbReference>
<evidence type="ECO:0000313" key="3">
    <source>
        <dbReference type="Proteomes" id="UP000835052"/>
    </source>
</evidence>
<sequence length="78" mass="8770">MIARLLILLSILALGLALVSDISHRFLQRESDGDDVPAWTAPYYMTSGRTRSGSPDLELTSSRLLHLADLLRKRNDYL</sequence>
<keyword evidence="3" id="KW-1185">Reference proteome</keyword>
<reference evidence="2" key="1">
    <citation type="submission" date="2020-10" db="EMBL/GenBank/DDBJ databases">
        <authorList>
            <person name="Kikuchi T."/>
        </authorList>
    </citation>
    <scope>NUCLEOTIDE SEQUENCE</scope>
    <source>
        <strain evidence="2">NKZ352</strain>
    </source>
</reference>
<accession>A0A8S1HXQ0</accession>
<dbReference type="Proteomes" id="UP000835052">
    <property type="component" value="Unassembled WGS sequence"/>
</dbReference>
<organism evidence="2 3">
    <name type="scientific">Caenorhabditis auriculariae</name>
    <dbReference type="NCBI Taxonomy" id="2777116"/>
    <lineage>
        <taxon>Eukaryota</taxon>
        <taxon>Metazoa</taxon>
        <taxon>Ecdysozoa</taxon>
        <taxon>Nematoda</taxon>
        <taxon>Chromadorea</taxon>
        <taxon>Rhabditida</taxon>
        <taxon>Rhabditina</taxon>
        <taxon>Rhabditomorpha</taxon>
        <taxon>Rhabditoidea</taxon>
        <taxon>Rhabditidae</taxon>
        <taxon>Peloderinae</taxon>
        <taxon>Caenorhabditis</taxon>
    </lineage>
</organism>
<evidence type="ECO:0000313" key="2">
    <source>
        <dbReference type="EMBL" id="CAD6200239.1"/>
    </source>
</evidence>
<evidence type="ECO:0000256" key="1">
    <source>
        <dbReference type="SAM" id="SignalP"/>
    </source>
</evidence>
<proteinExistence type="predicted"/>
<comment type="caution">
    <text evidence="2">The sequence shown here is derived from an EMBL/GenBank/DDBJ whole genome shotgun (WGS) entry which is preliminary data.</text>
</comment>
<name>A0A8S1HXQ0_9PELO</name>
<gene>
    <name evidence="2" type="ORF">CAUJ_LOCUS16136</name>
</gene>
<protein>
    <submittedName>
        <fullName evidence="2">Uncharacterized protein</fullName>
    </submittedName>
</protein>
<dbReference type="AlphaFoldDB" id="A0A8S1HXQ0"/>
<feature type="signal peptide" evidence="1">
    <location>
        <begin position="1"/>
        <end position="17"/>
    </location>
</feature>
<keyword evidence="1" id="KW-0732">Signal</keyword>